<dbReference type="Proteomes" id="UP001549749">
    <property type="component" value="Unassembled WGS sequence"/>
</dbReference>
<comment type="caution">
    <text evidence="2">The sequence shown here is derived from an EMBL/GenBank/DDBJ whole genome shotgun (WGS) entry which is preliminary data.</text>
</comment>
<gene>
    <name evidence="2" type="ORF">ABR189_19360</name>
</gene>
<evidence type="ECO:0000313" key="2">
    <source>
        <dbReference type="EMBL" id="MET6999555.1"/>
    </source>
</evidence>
<feature type="domain" description="Globin-sensor" evidence="1">
    <location>
        <begin position="23"/>
        <end position="182"/>
    </location>
</feature>
<protein>
    <submittedName>
        <fullName evidence="2">Protoglobin domain-containing protein</fullName>
    </submittedName>
</protein>
<keyword evidence="3" id="KW-1185">Reference proteome</keyword>
<reference evidence="2 3" key="1">
    <citation type="submission" date="2024-06" db="EMBL/GenBank/DDBJ databases">
        <title>Chitinophaga defluvii sp. nov., isolated from municipal sewage.</title>
        <authorList>
            <person name="Zhang L."/>
        </authorList>
    </citation>
    <scope>NUCLEOTIDE SEQUENCE [LARGE SCALE GENOMIC DNA]</scope>
    <source>
        <strain evidence="2 3">H8</strain>
    </source>
</reference>
<dbReference type="Gene3D" id="1.10.490.10">
    <property type="entry name" value="Globins"/>
    <property type="match status" value="1"/>
</dbReference>
<evidence type="ECO:0000313" key="3">
    <source>
        <dbReference type="Proteomes" id="UP001549749"/>
    </source>
</evidence>
<dbReference type="EMBL" id="JBEXAC010000002">
    <property type="protein sequence ID" value="MET6999555.1"/>
    <property type="molecule type" value="Genomic_DNA"/>
</dbReference>
<dbReference type="RefSeq" id="WP_354662119.1">
    <property type="nucleotide sequence ID" value="NZ_JBEXAC010000002.1"/>
</dbReference>
<name>A0ABV2T931_9BACT</name>
<organism evidence="2 3">
    <name type="scientific">Chitinophaga defluvii</name>
    <dbReference type="NCBI Taxonomy" id="3163343"/>
    <lineage>
        <taxon>Bacteria</taxon>
        <taxon>Pseudomonadati</taxon>
        <taxon>Bacteroidota</taxon>
        <taxon>Chitinophagia</taxon>
        <taxon>Chitinophagales</taxon>
        <taxon>Chitinophagaceae</taxon>
        <taxon>Chitinophaga</taxon>
    </lineage>
</organism>
<proteinExistence type="predicted"/>
<dbReference type="InterPro" id="IPR044398">
    <property type="entry name" value="Globin-sensor_dom"/>
</dbReference>
<dbReference type="InterPro" id="IPR012292">
    <property type="entry name" value="Globin/Proto"/>
</dbReference>
<sequence>MTNGKHDQGMYNGTALPAIELRELVLLKRMLLFTHEDEKYLQLAGSILSSQTAALLDKWYEYILTNDYLSHYFTQNGQQDINYIKDLQPRFESWINSLCYPPQNEKWLKYEQLIHQHYEGKPVTEFNMTSIPATFFRYLVTFIYPATASVRAFLTNKGHHAPEVDKMQQAWFKAVCLSVILWCYPETQPANQS</sequence>
<dbReference type="Pfam" id="PF11563">
    <property type="entry name" value="Protoglobin"/>
    <property type="match status" value="1"/>
</dbReference>
<evidence type="ECO:0000259" key="1">
    <source>
        <dbReference type="Pfam" id="PF11563"/>
    </source>
</evidence>
<accession>A0ABV2T931</accession>